<keyword evidence="1" id="KW-1133">Transmembrane helix</keyword>
<dbReference type="InParanoid" id="D2A4D1"/>
<proteinExistence type="predicted"/>
<evidence type="ECO:0000313" key="3">
    <source>
        <dbReference type="Proteomes" id="UP000007266"/>
    </source>
</evidence>
<dbReference type="Proteomes" id="UP000007266">
    <property type="component" value="Linkage group 6"/>
</dbReference>
<protein>
    <submittedName>
        <fullName evidence="2">Uncharacterized protein</fullName>
    </submittedName>
</protein>
<evidence type="ECO:0000313" key="2">
    <source>
        <dbReference type="EMBL" id="EFA05650.1"/>
    </source>
</evidence>
<reference evidence="2 3" key="1">
    <citation type="journal article" date="2008" name="Nature">
        <title>The genome of the model beetle and pest Tribolium castaneum.</title>
        <authorList>
            <consortium name="Tribolium Genome Sequencing Consortium"/>
            <person name="Richards S."/>
            <person name="Gibbs R.A."/>
            <person name="Weinstock G.M."/>
            <person name="Brown S.J."/>
            <person name="Denell R."/>
            <person name="Beeman R.W."/>
            <person name="Gibbs R."/>
            <person name="Beeman R.W."/>
            <person name="Brown S.J."/>
            <person name="Bucher G."/>
            <person name="Friedrich M."/>
            <person name="Grimmelikhuijzen C.J."/>
            <person name="Klingler M."/>
            <person name="Lorenzen M."/>
            <person name="Richards S."/>
            <person name="Roth S."/>
            <person name="Schroder R."/>
            <person name="Tautz D."/>
            <person name="Zdobnov E.M."/>
            <person name="Muzny D."/>
            <person name="Gibbs R.A."/>
            <person name="Weinstock G.M."/>
            <person name="Attaway T."/>
            <person name="Bell S."/>
            <person name="Buhay C.J."/>
            <person name="Chandrabose M.N."/>
            <person name="Chavez D."/>
            <person name="Clerk-Blankenburg K.P."/>
            <person name="Cree A."/>
            <person name="Dao M."/>
            <person name="Davis C."/>
            <person name="Chacko J."/>
            <person name="Dinh H."/>
            <person name="Dugan-Rocha S."/>
            <person name="Fowler G."/>
            <person name="Garner T.T."/>
            <person name="Garnes J."/>
            <person name="Gnirke A."/>
            <person name="Hawes A."/>
            <person name="Hernandez J."/>
            <person name="Hines S."/>
            <person name="Holder M."/>
            <person name="Hume J."/>
            <person name="Jhangiani S.N."/>
            <person name="Joshi V."/>
            <person name="Khan Z.M."/>
            <person name="Jackson L."/>
            <person name="Kovar C."/>
            <person name="Kowis A."/>
            <person name="Lee S."/>
            <person name="Lewis L.R."/>
            <person name="Margolis J."/>
            <person name="Morgan M."/>
            <person name="Nazareth L.V."/>
            <person name="Nguyen N."/>
            <person name="Okwuonu G."/>
            <person name="Parker D."/>
            <person name="Richards S."/>
            <person name="Ruiz S.J."/>
            <person name="Santibanez J."/>
            <person name="Savard J."/>
            <person name="Scherer S.E."/>
            <person name="Schneider B."/>
            <person name="Sodergren E."/>
            <person name="Tautz D."/>
            <person name="Vattahil S."/>
            <person name="Villasana D."/>
            <person name="White C.S."/>
            <person name="Wright R."/>
            <person name="Park Y."/>
            <person name="Beeman R.W."/>
            <person name="Lord J."/>
            <person name="Oppert B."/>
            <person name="Lorenzen M."/>
            <person name="Brown S."/>
            <person name="Wang L."/>
            <person name="Savard J."/>
            <person name="Tautz D."/>
            <person name="Richards S."/>
            <person name="Weinstock G."/>
            <person name="Gibbs R.A."/>
            <person name="Liu Y."/>
            <person name="Worley K."/>
            <person name="Weinstock G."/>
            <person name="Elsik C.G."/>
            <person name="Reese J.T."/>
            <person name="Elhaik E."/>
            <person name="Landan G."/>
            <person name="Graur D."/>
            <person name="Arensburger P."/>
            <person name="Atkinson P."/>
            <person name="Beeman R.W."/>
            <person name="Beidler J."/>
            <person name="Brown S.J."/>
            <person name="Demuth J.P."/>
            <person name="Drury D.W."/>
            <person name="Du Y.Z."/>
            <person name="Fujiwara H."/>
            <person name="Lorenzen M."/>
            <person name="Maselli V."/>
            <person name="Osanai M."/>
            <person name="Park Y."/>
            <person name="Robertson H.M."/>
            <person name="Tu Z."/>
            <person name="Wang J.J."/>
            <person name="Wang S."/>
            <person name="Richards S."/>
            <person name="Song H."/>
            <person name="Zhang L."/>
            <person name="Sodergren E."/>
            <person name="Werner D."/>
            <person name="Stanke M."/>
            <person name="Morgenstern B."/>
            <person name="Solovyev V."/>
            <person name="Kosarev P."/>
            <person name="Brown G."/>
            <person name="Chen H.C."/>
            <person name="Ermolaeva O."/>
            <person name="Hlavina W."/>
            <person name="Kapustin Y."/>
            <person name="Kiryutin B."/>
            <person name="Kitts P."/>
            <person name="Maglott D."/>
            <person name="Pruitt K."/>
            <person name="Sapojnikov V."/>
            <person name="Souvorov A."/>
            <person name="Mackey A.J."/>
            <person name="Waterhouse R.M."/>
            <person name="Wyder S."/>
            <person name="Zdobnov E.M."/>
            <person name="Zdobnov E.M."/>
            <person name="Wyder S."/>
            <person name="Kriventseva E.V."/>
            <person name="Kadowaki T."/>
            <person name="Bork P."/>
            <person name="Aranda M."/>
            <person name="Bao R."/>
            <person name="Beermann A."/>
            <person name="Berns N."/>
            <person name="Bolognesi R."/>
            <person name="Bonneton F."/>
            <person name="Bopp D."/>
            <person name="Brown S.J."/>
            <person name="Bucher G."/>
            <person name="Butts T."/>
            <person name="Chaumot A."/>
            <person name="Denell R.E."/>
            <person name="Ferrier D.E."/>
            <person name="Friedrich M."/>
            <person name="Gordon C.M."/>
            <person name="Jindra M."/>
            <person name="Klingler M."/>
            <person name="Lan Q."/>
            <person name="Lattorff H.M."/>
            <person name="Laudet V."/>
            <person name="von Levetsow C."/>
            <person name="Liu Z."/>
            <person name="Lutz R."/>
            <person name="Lynch J.A."/>
            <person name="da Fonseca R.N."/>
            <person name="Posnien N."/>
            <person name="Reuter R."/>
            <person name="Roth S."/>
            <person name="Savard J."/>
            <person name="Schinko J.B."/>
            <person name="Schmitt C."/>
            <person name="Schoppmeier M."/>
            <person name="Schroder R."/>
            <person name="Shippy T.D."/>
            <person name="Simonnet F."/>
            <person name="Marques-Souza H."/>
            <person name="Tautz D."/>
            <person name="Tomoyasu Y."/>
            <person name="Trauner J."/>
            <person name="Van der Zee M."/>
            <person name="Vervoort M."/>
            <person name="Wittkopp N."/>
            <person name="Wimmer E.A."/>
            <person name="Yang X."/>
            <person name="Jones A.K."/>
            <person name="Sattelle D.B."/>
            <person name="Ebert P.R."/>
            <person name="Nelson D."/>
            <person name="Scott J.G."/>
            <person name="Beeman R.W."/>
            <person name="Muthukrishnan S."/>
            <person name="Kramer K.J."/>
            <person name="Arakane Y."/>
            <person name="Beeman R.W."/>
            <person name="Zhu Q."/>
            <person name="Hogenkamp D."/>
            <person name="Dixit R."/>
            <person name="Oppert B."/>
            <person name="Jiang H."/>
            <person name="Zou Z."/>
            <person name="Marshall J."/>
            <person name="Elpidina E."/>
            <person name="Vinokurov K."/>
            <person name="Oppert C."/>
            <person name="Zou Z."/>
            <person name="Evans J."/>
            <person name="Lu Z."/>
            <person name="Zhao P."/>
            <person name="Sumathipala N."/>
            <person name="Altincicek B."/>
            <person name="Vilcinskas A."/>
            <person name="Williams M."/>
            <person name="Hultmark D."/>
            <person name="Hetru C."/>
            <person name="Jiang H."/>
            <person name="Grimmelikhuijzen C.J."/>
            <person name="Hauser F."/>
            <person name="Cazzamali G."/>
            <person name="Williamson M."/>
            <person name="Park Y."/>
            <person name="Li B."/>
            <person name="Tanaka Y."/>
            <person name="Predel R."/>
            <person name="Neupert S."/>
            <person name="Schachtner J."/>
            <person name="Verleyen P."/>
            <person name="Raible F."/>
            <person name="Bork P."/>
            <person name="Friedrich M."/>
            <person name="Walden K.K."/>
            <person name="Robertson H.M."/>
            <person name="Angeli S."/>
            <person name="Foret S."/>
            <person name="Bucher G."/>
            <person name="Schuetz S."/>
            <person name="Maleszka R."/>
            <person name="Wimmer E.A."/>
            <person name="Beeman R.W."/>
            <person name="Lorenzen M."/>
            <person name="Tomoyasu Y."/>
            <person name="Miller S.C."/>
            <person name="Grossmann D."/>
            <person name="Bucher G."/>
        </authorList>
    </citation>
    <scope>NUCLEOTIDE SEQUENCE [LARGE SCALE GENOMIC DNA]</scope>
    <source>
        <strain evidence="2 3">Georgia GA2</strain>
    </source>
</reference>
<dbReference type="AlphaFoldDB" id="D2A4D1"/>
<organism evidence="2 3">
    <name type="scientific">Tribolium castaneum</name>
    <name type="common">Red flour beetle</name>
    <dbReference type="NCBI Taxonomy" id="7070"/>
    <lineage>
        <taxon>Eukaryota</taxon>
        <taxon>Metazoa</taxon>
        <taxon>Ecdysozoa</taxon>
        <taxon>Arthropoda</taxon>
        <taxon>Hexapoda</taxon>
        <taxon>Insecta</taxon>
        <taxon>Pterygota</taxon>
        <taxon>Neoptera</taxon>
        <taxon>Endopterygota</taxon>
        <taxon>Coleoptera</taxon>
        <taxon>Polyphaga</taxon>
        <taxon>Cucujiformia</taxon>
        <taxon>Tenebrionidae</taxon>
        <taxon>Tenebrionidae incertae sedis</taxon>
        <taxon>Tribolium</taxon>
    </lineage>
</organism>
<sequence>MSLKTDETPACLMDDVVCSFFNRDSLEHRQVNSAPGEAFARGVVAVLLVLVTFFGERYG</sequence>
<reference evidence="2 3" key="2">
    <citation type="journal article" date="2010" name="Nucleic Acids Res.">
        <title>BeetleBase in 2010: revisions to provide comprehensive genomic information for Tribolium castaneum.</title>
        <authorList>
            <person name="Kim H.S."/>
            <person name="Murphy T."/>
            <person name="Xia J."/>
            <person name="Caragea D."/>
            <person name="Park Y."/>
            <person name="Beeman R.W."/>
            <person name="Lorenzen M.D."/>
            <person name="Butcher S."/>
            <person name="Manak J.R."/>
            <person name="Brown S.J."/>
        </authorList>
    </citation>
    <scope>GENOME REANNOTATION</scope>
    <source>
        <strain evidence="2 3">Georgia GA2</strain>
    </source>
</reference>
<gene>
    <name evidence="2" type="primary">GLEAN_15860</name>
    <name evidence="2" type="ORF">TcasGA2_TC015860</name>
</gene>
<keyword evidence="3" id="KW-1185">Reference proteome</keyword>
<evidence type="ECO:0000256" key="1">
    <source>
        <dbReference type="SAM" id="Phobius"/>
    </source>
</evidence>
<keyword evidence="1" id="KW-0472">Membrane</keyword>
<name>D2A4D1_TRICA</name>
<feature type="transmembrane region" description="Helical" evidence="1">
    <location>
        <begin position="38"/>
        <end position="55"/>
    </location>
</feature>
<accession>D2A4D1</accession>
<dbReference type="EMBL" id="KQ971348">
    <property type="protein sequence ID" value="EFA05650.1"/>
    <property type="molecule type" value="Genomic_DNA"/>
</dbReference>
<dbReference type="HOGENOM" id="CLU_2963824_0_0_1"/>
<keyword evidence="1" id="KW-0812">Transmembrane</keyword>